<gene>
    <name evidence="1" type="ORF">KI387_042764</name>
</gene>
<dbReference type="EMBL" id="JAHRHJ020003288">
    <property type="protein sequence ID" value="KAH9292049.1"/>
    <property type="molecule type" value="Genomic_DNA"/>
</dbReference>
<name>A0AA38C6U9_TAXCH</name>
<feature type="non-terminal residue" evidence="1">
    <location>
        <position position="1"/>
    </location>
</feature>
<evidence type="ECO:0000313" key="1">
    <source>
        <dbReference type="EMBL" id="KAH9292049.1"/>
    </source>
</evidence>
<proteinExistence type="predicted"/>
<dbReference type="Proteomes" id="UP000824469">
    <property type="component" value="Unassembled WGS sequence"/>
</dbReference>
<dbReference type="AlphaFoldDB" id="A0AA38C6U9"/>
<protein>
    <submittedName>
        <fullName evidence="1">Uncharacterized protein</fullName>
    </submittedName>
</protein>
<dbReference type="OMA" id="NIHNEMA"/>
<accession>A0AA38C6U9</accession>
<evidence type="ECO:0000313" key="2">
    <source>
        <dbReference type="Proteomes" id="UP000824469"/>
    </source>
</evidence>
<comment type="caution">
    <text evidence="1">The sequence shown here is derived from an EMBL/GenBank/DDBJ whole genome shotgun (WGS) entry which is preliminary data.</text>
</comment>
<reference evidence="1 2" key="1">
    <citation type="journal article" date="2021" name="Nat. Plants">
        <title>The Taxus genome provides insights into paclitaxel biosynthesis.</title>
        <authorList>
            <person name="Xiong X."/>
            <person name="Gou J."/>
            <person name="Liao Q."/>
            <person name="Li Y."/>
            <person name="Zhou Q."/>
            <person name="Bi G."/>
            <person name="Li C."/>
            <person name="Du R."/>
            <person name="Wang X."/>
            <person name="Sun T."/>
            <person name="Guo L."/>
            <person name="Liang H."/>
            <person name="Lu P."/>
            <person name="Wu Y."/>
            <person name="Zhang Z."/>
            <person name="Ro D.K."/>
            <person name="Shang Y."/>
            <person name="Huang S."/>
            <person name="Yan J."/>
        </authorList>
    </citation>
    <scope>NUCLEOTIDE SEQUENCE [LARGE SCALE GENOMIC DNA]</scope>
    <source>
        <strain evidence="1">Ta-2019</strain>
    </source>
</reference>
<sequence>YCSHDYQIEFEKLANHTEGLSDDFFKSCFVSGLKEPIRSKVKMFQPQNMMDALGLAKLAEDKLSSQQHALTF</sequence>
<keyword evidence="2" id="KW-1185">Reference proteome</keyword>
<organism evidence="1 2">
    <name type="scientific">Taxus chinensis</name>
    <name type="common">Chinese yew</name>
    <name type="synonym">Taxus wallichiana var. chinensis</name>
    <dbReference type="NCBI Taxonomy" id="29808"/>
    <lineage>
        <taxon>Eukaryota</taxon>
        <taxon>Viridiplantae</taxon>
        <taxon>Streptophyta</taxon>
        <taxon>Embryophyta</taxon>
        <taxon>Tracheophyta</taxon>
        <taxon>Spermatophyta</taxon>
        <taxon>Pinopsida</taxon>
        <taxon>Pinidae</taxon>
        <taxon>Conifers II</taxon>
        <taxon>Cupressales</taxon>
        <taxon>Taxaceae</taxon>
        <taxon>Taxus</taxon>
    </lineage>
</organism>